<gene>
    <name evidence="8" type="ORF">Poli38472_000200</name>
</gene>
<evidence type="ECO:0000256" key="6">
    <source>
        <dbReference type="SAM" id="MobiDB-lite"/>
    </source>
</evidence>
<dbReference type="PANTHER" id="PTHR13146:SF6">
    <property type="entry name" value="THH1_TOM1_TOM3 DOMAIN-CONTAINING PROTEIN"/>
    <property type="match status" value="1"/>
</dbReference>
<dbReference type="InterPro" id="IPR013657">
    <property type="entry name" value="SCL35B1-4/HUT1"/>
</dbReference>
<comment type="caution">
    <text evidence="8">The sequence shown here is derived from an EMBL/GenBank/DDBJ whole genome shotgun (WGS) entry which is preliminary data.</text>
</comment>
<feature type="transmembrane region" description="Helical" evidence="7">
    <location>
        <begin position="234"/>
        <end position="256"/>
    </location>
</feature>
<evidence type="ECO:0000256" key="1">
    <source>
        <dbReference type="ARBA" id="ARBA00004141"/>
    </source>
</evidence>
<evidence type="ECO:0000256" key="2">
    <source>
        <dbReference type="ARBA" id="ARBA00022448"/>
    </source>
</evidence>
<dbReference type="EMBL" id="SPLM01000108">
    <property type="protein sequence ID" value="TMW60158.1"/>
    <property type="molecule type" value="Genomic_DNA"/>
</dbReference>
<comment type="subcellular location">
    <subcellularLocation>
        <location evidence="1">Membrane</location>
        <topology evidence="1">Multi-pass membrane protein</topology>
    </subcellularLocation>
</comment>
<feature type="transmembrane region" description="Helical" evidence="7">
    <location>
        <begin position="12"/>
        <end position="32"/>
    </location>
</feature>
<protein>
    <submittedName>
        <fullName evidence="8">Uncharacterized protein</fullName>
    </submittedName>
</protein>
<feature type="transmembrane region" description="Helical" evidence="7">
    <location>
        <begin position="202"/>
        <end position="222"/>
    </location>
</feature>
<evidence type="ECO:0000313" key="9">
    <source>
        <dbReference type="Proteomes" id="UP000794436"/>
    </source>
</evidence>
<keyword evidence="5 7" id="KW-0472">Membrane</keyword>
<evidence type="ECO:0000313" key="8">
    <source>
        <dbReference type="EMBL" id="TMW60158.1"/>
    </source>
</evidence>
<feature type="transmembrane region" description="Helical" evidence="7">
    <location>
        <begin position="360"/>
        <end position="376"/>
    </location>
</feature>
<dbReference type="OrthoDB" id="29773at2759"/>
<keyword evidence="3 7" id="KW-0812">Transmembrane</keyword>
<keyword evidence="9" id="KW-1185">Reference proteome</keyword>
<evidence type="ECO:0000256" key="7">
    <source>
        <dbReference type="SAM" id="Phobius"/>
    </source>
</evidence>
<feature type="transmembrane region" description="Helical" evidence="7">
    <location>
        <begin position="388"/>
        <end position="406"/>
    </location>
</feature>
<feature type="transmembrane region" description="Helical" evidence="7">
    <location>
        <begin position="320"/>
        <end position="339"/>
    </location>
</feature>
<sequence length="439" mass="48255">MTQAMAHPHANLHALAMIISGTFSTVITKIQYSVRAEGTELCVDPTGQSTTNCPFDKPWFGVLLAKLAMALCLVYLYVRKAVEHKSYLETPLLRLRKSGQQYVNTPTRQKLRNASSRNGGAQETTSLLSGNSSTMDEENPPLSLKTIFAIAFPSLLDLFQTVLGTAGLLWVSSSVYQMARGSVIIFSAVLSVKYMNKRLYAYHYMSILIVGVSVVLVGWAGTSSSASDTDDSTANAILGLSFIIGAQLLMAVQIVVEEHMMVSLNVSPLLLVGWEGLWGLIFFVVLAPVLTLTPGGTSAISKMWHEDFEDSFVKLWNSPIQLLLSVLSVIVVAVLNVTANYVTKHLAAVMRSIIETLRTLGVWIVDLLIVYAFNWRGANSPGEEWTKASWLELLGFVLMVYGTLAYKKLIQIPVEALYAAEKREQAAVYKSPFMSSMHK</sequence>
<dbReference type="Proteomes" id="UP000794436">
    <property type="component" value="Unassembled WGS sequence"/>
</dbReference>
<keyword evidence="2" id="KW-0813">Transport</keyword>
<keyword evidence="4 7" id="KW-1133">Transmembrane helix</keyword>
<dbReference type="GO" id="GO:0016020">
    <property type="term" value="C:membrane"/>
    <property type="evidence" value="ECO:0007669"/>
    <property type="project" value="UniProtKB-SubCell"/>
</dbReference>
<dbReference type="Pfam" id="PF08449">
    <property type="entry name" value="UAA"/>
    <property type="match status" value="1"/>
</dbReference>
<evidence type="ECO:0000256" key="3">
    <source>
        <dbReference type="ARBA" id="ARBA00022692"/>
    </source>
</evidence>
<accession>A0A8K1CCK5</accession>
<name>A0A8K1CCK5_PYTOL</name>
<organism evidence="8 9">
    <name type="scientific">Pythium oligandrum</name>
    <name type="common">Mycoparasitic fungus</name>
    <dbReference type="NCBI Taxonomy" id="41045"/>
    <lineage>
        <taxon>Eukaryota</taxon>
        <taxon>Sar</taxon>
        <taxon>Stramenopiles</taxon>
        <taxon>Oomycota</taxon>
        <taxon>Peronosporomycetes</taxon>
        <taxon>Pythiales</taxon>
        <taxon>Pythiaceae</taxon>
        <taxon>Pythium</taxon>
    </lineage>
</organism>
<dbReference type="PANTHER" id="PTHR13146">
    <property type="match status" value="1"/>
</dbReference>
<feature type="transmembrane region" description="Helical" evidence="7">
    <location>
        <begin position="59"/>
        <end position="78"/>
    </location>
</feature>
<evidence type="ECO:0000256" key="4">
    <source>
        <dbReference type="ARBA" id="ARBA00022989"/>
    </source>
</evidence>
<evidence type="ECO:0000256" key="5">
    <source>
        <dbReference type="ARBA" id="ARBA00023136"/>
    </source>
</evidence>
<feature type="transmembrane region" description="Helical" evidence="7">
    <location>
        <begin position="277"/>
        <end position="300"/>
    </location>
</feature>
<dbReference type="GO" id="GO:0055085">
    <property type="term" value="P:transmembrane transport"/>
    <property type="evidence" value="ECO:0007669"/>
    <property type="project" value="InterPro"/>
</dbReference>
<dbReference type="AlphaFoldDB" id="A0A8K1CCK5"/>
<feature type="region of interest" description="Disordered" evidence="6">
    <location>
        <begin position="110"/>
        <end position="136"/>
    </location>
</feature>
<reference evidence="8" key="1">
    <citation type="submission" date="2019-03" db="EMBL/GenBank/DDBJ databases">
        <title>Long read genome sequence of the mycoparasitic Pythium oligandrum ATCC 38472 isolated from sugarbeet rhizosphere.</title>
        <authorList>
            <person name="Gaulin E."/>
        </authorList>
    </citation>
    <scope>NUCLEOTIDE SEQUENCE</scope>
    <source>
        <strain evidence="8">ATCC 38472_TT</strain>
    </source>
</reference>
<proteinExistence type="predicted"/>
<feature type="compositionally biased region" description="Polar residues" evidence="6">
    <location>
        <begin position="110"/>
        <end position="134"/>
    </location>
</feature>